<keyword evidence="3" id="KW-1185">Reference proteome</keyword>
<dbReference type="Proteomes" id="UP000478505">
    <property type="component" value="Unassembled WGS sequence"/>
</dbReference>
<feature type="signal peptide" evidence="1">
    <location>
        <begin position="1"/>
        <end position="24"/>
    </location>
</feature>
<accession>A0A6B3R1U8</accession>
<comment type="caution">
    <text evidence="2">The sequence shown here is derived from an EMBL/GenBank/DDBJ whole genome shotgun (WGS) entry which is preliminary data.</text>
</comment>
<gene>
    <name evidence="2" type="ORF">G3567_04605</name>
</gene>
<evidence type="ECO:0000313" key="2">
    <source>
        <dbReference type="EMBL" id="NEV93430.1"/>
    </source>
</evidence>
<feature type="chain" id="PRO_5025596797" description="DUF3575 domain-containing protein" evidence="1">
    <location>
        <begin position="25"/>
        <end position="198"/>
    </location>
</feature>
<organism evidence="2 3">
    <name type="scientific">Psychroflexus aurantiacus</name>
    <dbReference type="NCBI Taxonomy" id="2709310"/>
    <lineage>
        <taxon>Bacteria</taxon>
        <taxon>Pseudomonadati</taxon>
        <taxon>Bacteroidota</taxon>
        <taxon>Flavobacteriia</taxon>
        <taxon>Flavobacteriales</taxon>
        <taxon>Flavobacteriaceae</taxon>
        <taxon>Psychroflexus</taxon>
    </lineage>
</organism>
<dbReference type="AlphaFoldDB" id="A0A6B3R1U8"/>
<dbReference type="EMBL" id="JAAIKD010000002">
    <property type="protein sequence ID" value="NEV93430.1"/>
    <property type="molecule type" value="Genomic_DNA"/>
</dbReference>
<keyword evidence="1" id="KW-0732">Signal</keyword>
<reference evidence="2 3" key="1">
    <citation type="submission" date="2020-02" db="EMBL/GenBank/DDBJ databases">
        <title>Flavobacteriaceae Psychroflexus bacterium YR1-1, complete genome.</title>
        <authorList>
            <person name="Li Y."/>
            <person name="Wu S."/>
        </authorList>
    </citation>
    <scope>NUCLEOTIDE SEQUENCE [LARGE SCALE GENOMIC DNA]</scope>
    <source>
        <strain evidence="2 3">YR1-1</strain>
    </source>
</reference>
<evidence type="ECO:0008006" key="4">
    <source>
        <dbReference type="Google" id="ProtNLM"/>
    </source>
</evidence>
<sequence>MKILKPIVTCFILLNSISMSSQYASEGAGGLLDLERHQVTFNFLGPGIRYELGLFRNLSASTSLSPAFGYYQSGYTFGFAWHTRVRYYHNFKQRKDLGNTVTGNSANYIGPATTFFWDPLQIANNLDADKGFSLAFYGAVYGLQRTNKQGFNINIELGYGYYDGFGVPSGHGALLNFTLGWVATKRKSTDPIKVPLDN</sequence>
<name>A0A6B3R1U8_9FLAO</name>
<proteinExistence type="predicted"/>
<protein>
    <recommendedName>
        <fullName evidence="4">DUF3575 domain-containing protein</fullName>
    </recommendedName>
</protein>
<evidence type="ECO:0000313" key="3">
    <source>
        <dbReference type="Proteomes" id="UP000478505"/>
    </source>
</evidence>
<evidence type="ECO:0000256" key="1">
    <source>
        <dbReference type="SAM" id="SignalP"/>
    </source>
</evidence>